<sequence>MKLLSLQHLVLGITKNILAIAFLFAGSLSFGQTTENYDGAGTANNQVLANGFAAFNYGEFTYQIVSFNGSNSSLLEILNWETYGNNGTDAIGVVGDENNKITVFKLTKTDGSAFSTSSLWMTSAGDSYTITGYNDGNTTGQSVSVSASFSGIKTLNFTGVDELRFEGSEIIVDLDDFTYTLSAANSAPTATVPSAPTVSEDDTNVALANDIQVADTDGDNQTVTFTITGGTLTIGTTGITFGGNGNGSGSFTAAGTLAAINTALDAAKFTPTPNLSGSNVATISFTTNDGTDDSNTASVSFDIAAVNDDPSLSNLPTDIMVTEDVASNVDLSAATFGDVDAGSNSIALKLTVGAGTLTASSGGGVTVGGSGTSILTLTGTASNIDTYLNTASNIKYTGASNVNGNDAATLSLTANDGGNTGSGGGTDVALGTLNVDIAAVNDAPTVSNRTFTDIHKGIAYPNIGNIAIDYGDMEGDNLQNIRISSLPGNGVLFLDPNNNGDIDDGEAIVVNQLISRDHINWGYLQYLNTDGVSSSFTYEASDGIDYSNTATVTLTVKPAPTVTFTNISQTINESTATITITARLSEAINYAEVSVPFTVNGSSTATGAGEDYSIAGNPITIIAGLSSNTINISVIDDDLAEQDETVVIDMGEPTNADKGDNTTFTATIQDNDDAPTVSTQPVSSIKATTATGNGNISSLGTSPVTQHGCCWNTTGSPSLSDSKSEEGSASQTGAFTTEITGLAPGTTYYVRAYATSAAGTSYGQSFLCITNKLPTLSINDIPVSYTENGAATPIDGAATLTDEDGNSEWNGGSLTVQITGNNEPGDEISIFDNDGASPAITISGTNIFSDGTDVGDLSEPSGTVTNDTPLTITFDADATNTIVQEVLQSICYRSTSDNPGTSDRTITFIATDRKSDSASDTRAVSVTAVNDDPAISGLPTDITVSEDIASNVDLSAATFNDVDAGANSIVLTIAASTGTLTASSGGSVTIGGPGTGTLSLTGAAADINTYLNTASNIKYTGATNVNGNDAATLTLTANDGGNTGSGGGTDVSLGTINVDITAVNDDPTISGLPTIINVLEDIASNVNLSAATFNDVDAGSNSIVLTIAASTGTLSASSGGSVTIAGSGTGTLSLTGAEADIDTYLNTASNIKYTGATNVNGNDAATLTLTANDGGNTGSGSGTDVSLGTVNVDITAVNDKPTASDFTKAIYEGTPYVFAIGDFGYSDVDDDALVKITFNWVPENGILYIDADNGEDYDAGEELANGANVSKSNLDNGNLQYLNTDGISSYFEFVVNDGSTYSASINTATLTVSSAPTVTLSLDPSSSIAESSGTTNVKATISNSFNKDVTVNLLISGTAKGSGTDYTLPASSIVILAGNTSNSIQLSSVSDDLDEDDETVIIDISTVINGSESGTQQVTATILDDDVAPTIEFIATSSSGAESVSSKDLQVDLSAVSGLNVSVDYAVTGTATGGGTDYTLANGTLTISAGSVSDNITIASIINDLLDENDETVIVTLSNPVNATLGTNTVHTYTILDDDVAPTIEFIATSSSGAESVSSKDLQVDLSAVSGLNVSVDYAVTGTATGDGTDYTLANGTLTISAGSVSDNITIASIINDLLDENDETVIVTLSNPVNATLGTNNVHTYTIDDDDVSPTVAFTSASQSSSNESGSLTITAQISEISGRDISVPFTINSNSTATGGGTDYSITPSPLTILSGSAFADIIITIASDDIVEGNETVIVNMGTPINALISGESTHTATITDDDVAGFTIAESEGNTSVAESGTTDSFSVVLKAQPVSDVVLNVTSGETREATVDKTSLTFTSANWDTPQTVTVTGMDDDLDDGDQINLITISIDTTGSDDDFDGVANQTVNVTTTDDDVLPTITTQAVTSITSTTATANGNISGLGVPNPTAHGVCWSSSENPTTADNKEDKGAASTTGAFSASLTSLNPNTTYYVRAFATNSAGTVYGTQVSFTTLKKSQNITFSQLTDRTYGDADFNLTATASSGLPVSYSSSNTSVATIAGNTVTILGAGSTTITASQSGNATYNSATNVVRTLSVNKASQSIDFSLPGSITIDEGSVALVASSTSGLSVIFSSSDEEVATIDKNTLNLVTPGVVNIKANQTGNNNYHPAPEVTIQLEVLPSVNQAPVFENQTVSLLENSPAETLVLELQAEDPDNDTITFSILEGNDNEAFKAEANQLLVNNSDALDLEDHPVFELTVRADDGQAHTDAIITIQLEEDPSVGIDPELSVQFTLAPNPCSDFLRLTFANPIYGEAQLAVYSLKGEKVISKSFNLKEYQTLNVSKLTPGVYILIIHQDQLVIRKRWIKI</sequence>
<dbReference type="GO" id="GO:0007154">
    <property type="term" value="P:cell communication"/>
    <property type="evidence" value="ECO:0007669"/>
    <property type="project" value="InterPro"/>
</dbReference>
<dbReference type="SUPFAM" id="SSF49313">
    <property type="entry name" value="Cadherin-like"/>
    <property type="match status" value="1"/>
</dbReference>
<dbReference type="EMBL" id="FONW01000014">
    <property type="protein sequence ID" value="SFF73556.1"/>
    <property type="molecule type" value="Genomic_DNA"/>
</dbReference>
<dbReference type="SMART" id="SM00237">
    <property type="entry name" value="Calx_beta"/>
    <property type="match status" value="4"/>
</dbReference>
<evidence type="ECO:0000259" key="5">
    <source>
        <dbReference type="PROSITE" id="PS50268"/>
    </source>
</evidence>
<dbReference type="Proteomes" id="UP000198964">
    <property type="component" value="Unassembled WGS sequence"/>
</dbReference>
<reference evidence="7 8" key="1">
    <citation type="submission" date="2016-10" db="EMBL/GenBank/DDBJ databases">
        <authorList>
            <person name="de Groot N.N."/>
        </authorList>
    </citation>
    <scope>NUCLEOTIDE SEQUENCE [LARGE SCALE GENOMIC DNA]</scope>
    <source>
        <strain evidence="7 8">CGMCC 1.9156</strain>
    </source>
</reference>
<evidence type="ECO:0000256" key="4">
    <source>
        <dbReference type="ARBA" id="ARBA00023065"/>
    </source>
</evidence>
<dbReference type="PROSITE" id="PS50853">
    <property type="entry name" value="FN3"/>
    <property type="match status" value="1"/>
</dbReference>
<dbReference type="Gene3D" id="2.60.40.60">
    <property type="entry name" value="Cadherins"/>
    <property type="match status" value="1"/>
</dbReference>
<evidence type="ECO:0000313" key="7">
    <source>
        <dbReference type="EMBL" id="SFF73556.1"/>
    </source>
</evidence>
<dbReference type="InterPro" id="IPR015919">
    <property type="entry name" value="Cadherin-like_sf"/>
</dbReference>
<dbReference type="InterPro" id="IPR040853">
    <property type="entry name" value="RapA2_cadherin-like"/>
</dbReference>
<gene>
    <name evidence="7" type="ORF">SAMN05216283_11478</name>
</gene>
<dbReference type="Pfam" id="PF17803">
    <property type="entry name" value="Cadherin_4"/>
    <property type="match status" value="1"/>
</dbReference>
<dbReference type="GO" id="GO:0005509">
    <property type="term" value="F:calcium ion binding"/>
    <property type="evidence" value="ECO:0007669"/>
    <property type="project" value="InterPro"/>
</dbReference>
<dbReference type="GO" id="GO:0007156">
    <property type="term" value="P:homophilic cell adhesion via plasma membrane adhesion molecules"/>
    <property type="evidence" value="ECO:0007669"/>
    <property type="project" value="InterPro"/>
</dbReference>
<dbReference type="InterPro" id="IPR038081">
    <property type="entry name" value="CalX-like_sf"/>
</dbReference>
<evidence type="ECO:0000313" key="8">
    <source>
        <dbReference type="Proteomes" id="UP000198964"/>
    </source>
</evidence>
<dbReference type="InterPro" id="IPR003961">
    <property type="entry name" value="FN3_dom"/>
</dbReference>
<dbReference type="Gene3D" id="2.60.40.2030">
    <property type="match status" value="5"/>
</dbReference>
<dbReference type="Gene3D" id="2.60.40.1080">
    <property type="match status" value="2"/>
</dbReference>
<dbReference type="GO" id="GO:0016020">
    <property type="term" value="C:membrane"/>
    <property type="evidence" value="ECO:0007669"/>
    <property type="project" value="InterPro"/>
</dbReference>
<evidence type="ECO:0000256" key="3">
    <source>
        <dbReference type="ARBA" id="ARBA00022837"/>
    </source>
</evidence>
<keyword evidence="8" id="KW-1185">Reference proteome</keyword>
<protein>
    <submittedName>
        <fullName evidence="7">Por secretion system C-terminal sorting domain-containing protein</fullName>
    </submittedName>
</protein>
<dbReference type="Pfam" id="PF00028">
    <property type="entry name" value="Cadherin"/>
    <property type="match status" value="1"/>
</dbReference>
<keyword evidence="2" id="KW-0677">Repeat</keyword>
<dbReference type="SUPFAM" id="SSF49265">
    <property type="entry name" value="Fibronectin type III"/>
    <property type="match status" value="1"/>
</dbReference>
<evidence type="ECO:0000259" key="6">
    <source>
        <dbReference type="PROSITE" id="PS50853"/>
    </source>
</evidence>
<dbReference type="InterPro" id="IPR036116">
    <property type="entry name" value="FN3_sf"/>
</dbReference>
<evidence type="ECO:0000256" key="1">
    <source>
        <dbReference type="ARBA" id="ARBA00022729"/>
    </source>
</evidence>
<dbReference type="SUPFAM" id="SSF49373">
    <property type="entry name" value="Invasin/intimin cell-adhesion fragments"/>
    <property type="match status" value="1"/>
</dbReference>
<dbReference type="Pfam" id="PF03160">
    <property type="entry name" value="Calx-beta"/>
    <property type="match status" value="3"/>
</dbReference>
<dbReference type="CDD" id="cd11304">
    <property type="entry name" value="Cadherin_repeat"/>
    <property type="match status" value="1"/>
</dbReference>
<dbReference type="GO" id="GO:0030001">
    <property type="term" value="P:metal ion transport"/>
    <property type="evidence" value="ECO:0007669"/>
    <property type="project" value="TreeGrafter"/>
</dbReference>
<dbReference type="InterPro" id="IPR026444">
    <property type="entry name" value="Secre_tail"/>
</dbReference>
<dbReference type="InterPro" id="IPR051171">
    <property type="entry name" value="CaCA"/>
</dbReference>
<dbReference type="RefSeq" id="WP_093921423.1">
    <property type="nucleotide sequence ID" value="NZ_FONW01000014.1"/>
</dbReference>
<dbReference type="NCBIfam" id="TIGR04183">
    <property type="entry name" value="Por_Secre_tail"/>
    <property type="match status" value="1"/>
</dbReference>
<evidence type="ECO:0000256" key="2">
    <source>
        <dbReference type="ARBA" id="ARBA00022737"/>
    </source>
</evidence>
<dbReference type="PANTHER" id="PTHR11878">
    <property type="entry name" value="SODIUM/CALCIUM EXCHANGER"/>
    <property type="match status" value="1"/>
</dbReference>
<proteinExistence type="predicted"/>
<keyword evidence="4" id="KW-0406">Ion transport</keyword>
<dbReference type="PANTHER" id="PTHR11878:SF65">
    <property type="entry name" value="NA_CA-EXCHANGE PROTEIN, ISOFORM G"/>
    <property type="match status" value="1"/>
</dbReference>
<dbReference type="InterPro" id="IPR002126">
    <property type="entry name" value="Cadherin-like_dom"/>
</dbReference>
<keyword evidence="1" id="KW-0732">Signal</keyword>
<feature type="domain" description="Fibronectin type-III" evidence="6">
    <location>
        <begin position="1883"/>
        <end position="1982"/>
    </location>
</feature>
<dbReference type="SUPFAM" id="SSF141072">
    <property type="entry name" value="CalX-like"/>
    <property type="match status" value="5"/>
</dbReference>
<keyword evidence="3" id="KW-0106">Calcium</keyword>
<dbReference type="STRING" id="655355.SAMN05216283_11478"/>
<dbReference type="InterPro" id="IPR008964">
    <property type="entry name" value="Invasin/intimin_cell_adhesion"/>
</dbReference>
<feature type="domain" description="Cadherin" evidence="5">
    <location>
        <begin position="2154"/>
        <end position="2254"/>
    </location>
</feature>
<accession>A0A1I2L8Y9</accession>
<dbReference type="InterPro" id="IPR003644">
    <property type="entry name" value="Calx_beta"/>
</dbReference>
<dbReference type="SMART" id="SM00060">
    <property type="entry name" value="FN3"/>
    <property type="match status" value="2"/>
</dbReference>
<name>A0A1I2L8Y9_9BACT</name>
<organism evidence="7 8">
    <name type="scientific">Sunxiuqinia elliptica</name>
    <dbReference type="NCBI Taxonomy" id="655355"/>
    <lineage>
        <taxon>Bacteria</taxon>
        <taxon>Pseudomonadati</taxon>
        <taxon>Bacteroidota</taxon>
        <taxon>Bacteroidia</taxon>
        <taxon>Marinilabiliales</taxon>
        <taxon>Prolixibacteraceae</taxon>
        <taxon>Sunxiuqinia</taxon>
    </lineage>
</organism>
<dbReference type="PROSITE" id="PS50268">
    <property type="entry name" value="CADHERIN_2"/>
    <property type="match status" value="1"/>
</dbReference>
<keyword evidence="4" id="KW-0813">Transport</keyword>
<dbReference type="Pfam" id="PF18962">
    <property type="entry name" value="Por_Secre_tail"/>
    <property type="match status" value="1"/>
</dbReference>